<feature type="chain" id="PRO_5045455438" evidence="10">
    <location>
        <begin position="28"/>
        <end position="671"/>
    </location>
</feature>
<evidence type="ECO:0000256" key="1">
    <source>
        <dbReference type="ARBA" id="ARBA00004571"/>
    </source>
</evidence>
<evidence type="ECO:0000256" key="8">
    <source>
        <dbReference type="PROSITE-ProRule" id="PRU01360"/>
    </source>
</evidence>
<dbReference type="InterPro" id="IPR039426">
    <property type="entry name" value="TonB-dep_rcpt-like"/>
</dbReference>
<feature type="signal peptide" evidence="10">
    <location>
        <begin position="1"/>
        <end position="27"/>
    </location>
</feature>
<dbReference type="InterPro" id="IPR000531">
    <property type="entry name" value="Beta-barrel_TonB"/>
</dbReference>
<evidence type="ECO:0000259" key="11">
    <source>
        <dbReference type="Pfam" id="PF00593"/>
    </source>
</evidence>
<evidence type="ECO:0000256" key="2">
    <source>
        <dbReference type="ARBA" id="ARBA00022448"/>
    </source>
</evidence>
<evidence type="ECO:0000256" key="7">
    <source>
        <dbReference type="ARBA" id="ARBA00023237"/>
    </source>
</evidence>
<keyword evidence="3 8" id="KW-1134">Transmembrane beta strand</keyword>
<dbReference type="SUPFAM" id="SSF56935">
    <property type="entry name" value="Porins"/>
    <property type="match status" value="1"/>
</dbReference>
<keyword evidence="2 8" id="KW-0813">Transport</keyword>
<evidence type="ECO:0000256" key="4">
    <source>
        <dbReference type="ARBA" id="ARBA00022692"/>
    </source>
</evidence>
<evidence type="ECO:0000256" key="5">
    <source>
        <dbReference type="ARBA" id="ARBA00023077"/>
    </source>
</evidence>
<protein>
    <submittedName>
        <fullName evidence="13">TonB-dependent receptor</fullName>
    </submittedName>
</protein>
<keyword evidence="4 8" id="KW-0812">Transmembrane</keyword>
<gene>
    <name evidence="13" type="ORF">ACFL27_23955</name>
</gene>
<dbReference type="Pfam" id="PF07715">
    <property type="entry name" value="Plug"/>
    <property type="match status" value="1"/>
</dbReference>
<dbReference type="EMBL" id="JBHPBY010000459">
    <property type="protein sequence ID" value="MFC1853264.1"/>
    <property type="molecule type" value="Genomic_DNA"/>
</dbReference>
<evidence type="ECO:0000256" key="6">
    <source>
        <dbReference type="ARBA" id="ARBA00023136"/>
    </source>
</evidence>
<dbReference type="InterPro" id="IPR012910">
    <property type="entry name" value="Plug_dom"/>
</dbReference>
<proteinExistence type="inferred from homology"/>
<evidence type="ECO:0000256" key="3">
    <source>
        <dbReference type="ARBA" id="ARBA00022452"/>
    </source>
</evidence>
<comment type="caution">
    <text evidence="13">The sequence shown here is derived from an EMBL/GenBank/DDBJ whole genome shotgun (WGS) entry which is preliminary data.</text>
</comment>
<dbReference type="Gene3D" id="2.170.130.10">
    <property type="entry name" value="TonB-dependent receptor, plug domain"/>
    <property type="match status" value="1"/>
</dbReference>
<feature type="domain" description="TonB-dependent receptor plug" evidence="12">
    <location>
        <begin position="50"/>
        <end position="158"/>
    </location>
</feature>
<sequence>MMRTSYKSIIVQTCLTGFLLLGSGAFAQEVDEPEITEFHTIEVQGVRADEKTPITQKTVNRAEVEETYYSQEMPLLLDTMPNITSSTDGGHNLGYTYFRLRGIDQTRINMTLEGVPLNEPEDQGVYFSNYPDFANSIESMQLQRGVGTSSNGVASYAGSINFETPDGLGDKQTEVQAGYGSFDTYRISVENNTGLLTNNVAFYTRFSTFETTGYKYNSGNLGYSFFLSGGYYGPEAVLKVIAFTGRSFNQMAWYAVSETDIDTDPRINYNMPREDDDFRQSLLILKHIRTLGSDAVVTTTAFYNKLDGEWDLDLEPLGGGDTVNNYQLDSYFYGLLSNYNFTRDTIRLNVGVHAQQYQREHAMSLLPDTAPEYKNTGFKDEASSYLKIGYDYHKFTLFGDTQLRWTRFRYRGDLELNDVEWTFFNPKAGLMFHVREELNLYASAGQAHREPTRTDMFAGEDDPSVYYDIDPESVTDYEVGTNFSATNVKLQANVYYMDFQNEITLLGALGANGLPLMTNVEKSFRSGLELDFQLTLRLNQALQVRLTSNTAYSYNRIIDSGRNFQPLYTPQLIVNQGIWFTNSSAKIRLGFEVKHHTESYIDWENTATTPAFTILNTQLALTLFKEHSLILRVNNLTDTEYFTNGYTIEEESYFYVNPPLNFFITLKMVWG</sequence>
<keyword evidence="6 8" id="KW-0472">Membrane</keyword>
<dbReference type="PANTHER" id="PTHR30069:SF39">
    <property type="entry name" value="BLL6183 PROTEIN"/>
    <property type="match status" value="1"/>
</dbReference>
<keyword evidence="7 8" id="KW-0998">Cell outer membrane</keyword>
<keyword evidence="10" id="KW-0732">Signal</keyword>
<comment type="subcellular location">
    <subcellularLocation>
        <location evidence="1 8">Cell outer membrane</location>
        <topology evidence="1 8">Multi-pass membrane protein</topology>
    </subcellularLocation>
</comment>
<reference evidence="13 14" key="1">
    <citation type="submission" date="2024-09" db="EMBL/GenBank/DDBJ databases">
        <title>Laminarin stimulates single cell rates of sulfate reduction while oxygen inhibits transcriptomic activity in coastal marine sediment.</title>
        <authorList>
            <person name="Lindsay M."/>
            <person name="Orcutt B."/>
            <person name="Emerson D."/>
            <person name="Stepanauskas R."/>
            <person name="D'Angelo T."/>
        </authorList>
    </citation>
    <scope>NUCLEOTIDE SEQUENCE [LARGE SCALE GENOMIC DNA]</scope>
    <source>
        <strain evidence="13">SAG AM-311-K15</strain>
    </source>
</reference>
<feature type="domain" description="TonB-dependent receptor-like beta-barrel" evidence="11">
    <location>
        <begin position="208"/>
        <end position="636"/>
    </location>
</feature>
<dbReference type="Proteomes" id="UP001594351">
    <property type="component" value="Unassembled WGS sequence"/>
</dbReference>
<keyword evidence="14" id="KW-1185">Reference proteome</keyword>
<dbReference type="InterPro" id="IPR037066">
    <property type="entry name" value="Plug_dom_sf"/>
</dbReference>
<keyword evidence="13" id="KW-0675">Receptor</keyword>
<evidence type="ECO:0000256" key="10">
    <source>
        <dbReference type="SAM" id="SignalP"/>
    </source>
</evidence>
<dbReference type="PROSITE" id="PS52016">
    <property type="entry name" value="TONB_DEPENDENT_REC_3"/>
    <property type="match status" value="1"/>
</dbReference>
<evidence type="ECO:0000313" key="13">
    <source>
        <dbReference type="EMBL" id="MFC1853264.1"/>
    </source>
</evidence>
<comment type="similarity">
    <text evidence="8 9">Belongs to the TonB-dependent receptor family.</text>
</comment>
<evidence type="ECO:0000256" key="9">
    <source>
        <dbReference type="RuleBase" id="RU003357"/>
    </source>
</evidence>
<keyword evidence="5 9" id="KW-0798">TonB box</keyword>
<dbReference type="InterPro" id="IPR036942">
    <property type="entry name" value="Beta-barrel_TonB_sf"/>
</dbReference>
<dbReference type="PANTHER" id="PTHR30069">
    <property type="entry name" value="TONB-DEPENDENT OUTER MEMBRANE RECEPTOR"/>
    <property type="match status" value="1"/>
</dbReference>
<name>A0ABV6Z493_UNCC1</name>
<evidence type="ECO:0000259" key="12">
    <source>
        <dbReference type="Pfam" id="PF07715"/>
    </source>
</evidence>
<organism evidence="13 14">
    <name type="scientific">candidate division CSSED10-310 bacterium</name>
    <dbReference type="NCBI Taxonomy" id="2855610"/>
    <lineage>
        <taxon>Bacteria</taxon>
        <taxon>Bacteria division CSSED10-310</taxon>
    </lineage>
</organism>
<evidence type="ECO:0000313" key="14">
    <source>
        <dbReference type="Proteomes" id="UP001594351"/>
    </source>
</evidence>
<accession>A0ABV6Z493</accession>
<dbReference type="Gene3D" id="2.40.170.20">
    <property type="entry name" value="TonB-dependent receptor, beta-barrel domain"/>
    <property type="match status" value="1"/>
</dbReference>
<dbReference type="Pfam" id="PF00593">
    <property type="entry name" value="TonB_dep_Rec_b-barrel"/>
    <property type="match status" value="1"/>
</dbReference>